<sequence>MRKKMLFFFISMSCSLQLLAQSKLTIAVAANMQYTIQELITEFNKANKTKIDVVLGASGKLTQQVLNGAPFDIFISADKEFPQKLADNHFTLEPPKVYAQGLLVLWSVKPNIQPAKDLKLLVSPAIKSIAIANPKTAPYGSAAEAILKKYNLYAIISSKLVTGESITQTSQFIATRNADIGFTAKAIVISGEMKGKGKWVELNSADYPPIEQAAALLKHAKEANEGAAKQFYNFLYSAKAKAIYNKFGYIVK</sequence>
<accession>A0ABS3YWT6</accession>
<dbReference type="Pfam" id="PF13531">
    <property type="entry name" value="SBP_bac_11"/>
    <property type="match status" value="1"/>
</dbReference>
<gene>
    <name evidence="5" type="primary">modA</name>
    <name evidence="5" type="ORF">J7I42_16395</name>
</gene>
<evidence type="ECO:0000313" key="5">
    <source>
        <dbReference type="EMBL" id="MBO9201865.1"/>
    </source>
</evidence>
<evidence type="ECO:0000313" key="6">
    <source>
        <dbReference type="Proteomes" id="UP000677244"/>
    </source>
</evidence>
<keyword evidence="2" id="KW-0479">Metal-binding</keyword>
<keyword evidence="3 4" id="KW-0732">Signal</keyword>
<dbReference type="InterPro" id="IPR050682">
    <property type="entry name" value="ModA/WtpA"/>
</dbReference>
<evidence type="ECO:0000256" key="1">
    <source>
        <dbReference type="ARBA" id="ARBA00009175"/>
    </source>
</evidence>
<evidence type="ECO:0000256" key="4">
    <source>
        <dbReference type="SAM" id="SignalP"/>
    </source>
</evidence>
<dbReference type="PANTHER" id="PTHR30632">
    <property type="entry name" value="MOLYBDATE-BINDING PERIPLASMIC PROTEIN"/>
    <property type="match status" value="1"/>
</dbReference>
<dbReference type="InterPro" id="IPR005950">
    <property type="entry name" value="ModA"/>
</dbReference>
<dbReference type="CDD" id="cd13539">
    <property type="entry name" value="PBP2_AvModA"/>
    <property type="match status" value="1"/>
</dbReference>
<feature type="signal peptide" evidence="4">
    <location>
        <begin position="1"/>
        <end position="20"/>
    </location>
</feature>
<dbReference type="InterPro" id="IPR044084">
    <property type="entry name" value="AvModA-like_subst-bd"/>
</dbReference>
<dbReference type="Proteomes" id="UP000677244">
    <property type="component" value="Unassembled WGS sequence"/>
</dbReference>
<name>A0ABS3YWT6_9BACT</name>
<dbReference type="SUPFAM" id="SSF53850">
    <property type="entry name" value="Periplasmic binding protein-like II"/>
    <property type="match status" value="1"/>
</dbReference>
<comment type="similarity">
    <text evidence="1">Belongs to the bacterial solute-binding protein ModA family.</text>
</comment>
<dbReference type="PIRSF" id="PIRSF004846">
    <property type="entry name" value="ModA"/>
    <property type="match status" value="1"/>
</dbReference>
<dbReference type="NCBIfam" id="TIGR01256">
    <property type="entry name" value="modA"/>
    <property type="match status" value="1"/>
</dbReference>
<organism evidence="5 6">
    <name type="scientific">Niastella soli</name>
    <dbReference type="NCBI Taxonomy" id="2821487"/>
    <lineage>
        <taxon>Bacteria</taxon>
        <taxon>Pseudomonadati</taxon>
        <taxon>Bacteroidota</taxon>
        <taxon>Chitinophagia</taxon>
        <taxon>Chitinophagales</taxon>
        <taxon>Chitinophagaceae</taxon>
        <taxon>Niastella</taxon>
    </lineage>
</organism>
<proteinExistence type="inferred from homology"/>
<dbReference type="PANTHER" id="PTHR30632:SF14">
    <property type="entry name" value="TUNGSTATE_MOLYBDATE_CHROMATE-BINDING PROTEIN MODA"/>
    <property type="match status" value="1"/>
</dbReference>
<evidence type="ECO:0000256" key="3">
    <source>
        <dbReference type="ARBA" id="ARBA00022729"/>
    </source>
</evidence>
<protein>
    <submittedName>
        <fullName evidence="5">Molybdate ABC transporter substrate-binding protein</fullName>
    </submittedName>
</protein>
<dbReference type="Gene3D" id="3.40.190.10">
    <property type="entry name" value="Periplasmic binding protein-like II"/>
    <property type="match status" value="2"/>
</dbReference>
<dbReference type="EMBL" id="JAGHKO010000004">
    <property type="protein sequence ID" value="MBO9201865.1"/>
    <property type="molecule type" value="Genomic_DNA"/>
</dbReference>
<reference evidence="5 6" key="1">
    <citation type="submission" date="2021-03" db="EMBL/GenBank/DDBJ databases">
        <title>Assistant Professor.</title>
        <authorList>
            <person name="Huq M.A."/>
        </authorList>
    </citation>
    <scope>NUCLEOTIDE SEQUENCE [LARGE SCALE GENOMIC DNA]</scope>
    <source>
        <strain evidence="5 6">MAH-29</strain>
    </source>
</reference>
<keyword evidence="6" id="KW-1185">Reference proteome</keyword>
<dbReference type="RefSeq" id="WP_209139922.1">
    <property type="nucleotide sequence ID" value="NZ_JAGHKO010000004.1"/>
</dbReference>
<comment type="caution">
    <text evidence="5">The sequence shown here is derived from an EMBL/GenBank/DDBJ whole genome shotgun (WGS) entry which is preliminary data.</text>
</comment>
<evidence type="ECO:0000256" key="2">
    <source>
        <dbReference type="ARBA" id="ARBA00022723"/>
    </source>
</evidence>
<feature type="chain" id="PRO_5045048989" evidence="4">
    <location>
        <begin position="21"/>
        <end position="252"/>
    </location>
</feature>